<evidence type="ECO:0000313" key="3">
    <source>
        <dbReference type="EMBL" id="AAS52739.1"/>
    </source>
</evidence>
<dbReference type="GeneID" id="4621118"/>
<dbReference type="Gene3D" id="1.25.10.10">
    <property type="entry name" value="Leucine-rich Repeat Variant"/>
    <property type="match status" value="1"/>
</dbReference>
<evidence type="ECO:0000259" key="2">
    <source>
        <dbReference type="Pfam" id="PF25567"/>
    </source>
</evidence>
<reference evidence="4" key="2">
    <citation type="journal article" date="2013" name="G3 (Bethesda)">
        <title>Genomes of Ashbya fungi isolated from insects reveal four mating-type loci, numerous translocations, lack of transposons, and distinct gene duplications.</title>
        <authorList>
            <person name="Dietrich F.S."/>
            <person name="Voegeli S."/>
            <person name="Kuo S."/>
            <person name="Philippsen P."/>
        </authorList>
    </citation>
    <scope>GENOME REANNOTATION</scope>
    <source>
        <strain evidence="4">ATCC 10895 / CBS 109.51 / FGSC 9923 / NRRL Y-1056</strain>
    </source>
</reference>
<dbReference type="InParanoid" id="Q757F8"/>
<dbReference type="InterPro" id="IPR016024">
    <property type="entry name" value="ARM-type_fold"/>
</dbReference>
<dbReference type="RefSeq" id="NP_984915.1">
    <property type="nucleotide sequence ID" value="NM_210269.1"/>
</dbReference>
<dbReference type="STRING" id="284811.Q757F8"/>
<dbReference type="OMA" id="ADMDMVT"/>
<dbReference type="PANTHER" id="PTHR13347:SF1">
    <property type="entry name" value="HEAT REPEAT-CONTAINING PROTEIN 3"/>
    <property type="match status" value="1"/>
</dbReference>
<dbReference type="PANTHER" id="PTHR13347">
    <property type="entry name" value="HEAT REPEAT-CONTAINING PROTEIN 3"/>
    <property type="match status" value="1"/>
</dbReference>
<dbReference type="AlphaFoldDB" id="Q757F8"/>
<dbReference type="KEGG" id="ago:AGOS_AER055W"/>
<keyword evidence="4" id="KW-1185">Reference proteome</keyword>
<dbReference type="FunCoup" id="Q757F8">
    <property type="interactions" value="262"/>
</dbReference>
<dbReference type="InterPro" id="IPR052616">
    <property type="entry name" value="SYO1-like"/>
</dbReference>
<evidence type="ECO:0000313" key="4">
    <source>
        <dbReference type="Proteomes" id="UP000000591"/>
    </source>
</evidence>
<dbReference type="GO" id="GO:0042273">
    <property type="term" value="P:ribosomal large subunit biogenesis"/>
    <property type="evidence" value="ECO:0000318"/>
    <property type="project" value="GO_Central"/>
</dbReference>
<dbReference type="InterPro" id="IPR011989">
    <property type="entry name" value="ARM-like"/>
</dbReference>
<protein>
    <submittedName>
        <fullName evidence="3">AER055Wp</fullName>
    </submittedName>
</protein>
<dbReference type="Proteomes" id="UP000000591">
    <property type="component" value="Chromosome V"/>
</dbReference>
<comment type="similarity">
    <text evidence="1">Belongs to the nuclear import and ribosome assembly adapter family.</text>
</comment>
<dbReference type="CDD" id="cd13394">
    <property type="entry name" value="Syo1_like"/>
    <property type="match status" value="1"/>
</dbReference>
<dbReference type="OrthoDB" id="288703at2759"/>
<dbReference type="EMBL" id="AE016818">
    <property type="protein sequence ID" value="AAS52739.1"/>
    <property type="molecule type" value="Genomic_DNA"/>
</dbReference>
<dbReference type="SUPFAM" id="SSF48371">
    <property type="entry name" value="ARM repeat"/>
    <property type="match status" value="1"/>
</dbReference>
<dbReference type="HOGENOM" id="CLU_446315_0_0_1"/>
<name>Q757F8_EREGS</name>
<proteinExistence type="inferred from homology"/>
<reference evidence="3 4" key="1">
    <citation type="journal article" date="2004" name="Science">
        <title>The Ashbya gossypii genome as a tool for mapping the ancient Saccharomyces cerevisiae genome.</title>
        <authorList>
            <person name="Dietrich F.S."/>
            <person name="Voegeli S."/>
            <person name="Brachat S."/>
            <person name="Lerch A."/>
            <person name="Gates K."/>
            <person name="Steiner S."/>
            <person name="Mohr C."/>
            <person name="Pohlmann R."/>
            <person name="Luedi P."/>
            <person name="Choi S."/>
            <person name="Wing R.A."/>
            <person name="Flavier A."/>
            <person name="Gaffney T.D."/>
            <person name="Philippsen P."/>
        </authorList>
    </citation>
    <scope>NUCLEOTIDE SEQUENCE [LARGE SCALE GENOMIC DNA]</scope>
    <source>
        <strain evidence="4">ATCC 10895 / CBS 109.51 / FGSC 9923 / NRRL Y-1056</strain>
    </source>
</reference>
<dbReference type="GO" id="GO:0051082">
    <property type="term" value="F:unfolded protein binding"/>
    <property type="evidence" value="ECO:0000318"/>
    <property type="project" value="GO_Central"/>
</dbReference>
<dbReference type="Pfam" id="PF25567">
    <property type="entry name" value="TPR_SYO1"/>
    <property type="match status" value="1"/>
</dbReference>
<dbReference type="GO" id="GO:0006606">
    <property type="term" value="P:protein import into nucleus"/>
    <property type="evidence" value="ECO:0000318"/>
    <property type="project" value="GO_Central"/>
</dbReference>
<sequence>MAKSRKKLRSNKARVNPILRDAAKDAQVRSKRIQPLMQQLQSAAVNDRQMALGSISVLCEDAHMRELFLREKLLQEVMSRLLTDDNTEIVVEAYGLLRNLCLEQGYDVAIYMWRSDIWVSISAGLEKLVESLSSLSSNAKASIESRRLLFDFGDNLISLVVALADGASEIQEQLVAEHLPQLFHVITQILKYGFIVGDDSKTCTLKITTQLFNSVLDLIYDFASDSAAFMDALHGHPDLSQFVQTLPELNILNGSELTQVLVQGILLQLLDESITFQQAESILDRTCAAIQPIDLALMKHTLNTAEQEKELSSLKNTEEFSSMIRKQSDNTKKAMMQMQSLELSLEIVTAVTELLASQVEQRREPLPGTLVNILKQVLPDFFNVLAEDFTSHVLMAWNNLLWLFLSLEINVFELANEPWKQLWSCIYQAGNVDPRVRFGKLSCVWALLKAVQLQANPTEYLDLLQVATVDFVQSIRREYDNAGDAGPEDQLDLRLRCCHVLFVLATFQQHIDVNREVGLFFLHILSQKDTHPQLLVEVADHFIDIYSDAAFDYDHPNFVGLGFLDTLRKDIVPNLRAAFKFVDKNKDPQLKAECHELFTTLGSFVAYKEGERS</sequence>
<feature type="domain" description="SYO1-like TPR repeats" evidence="2">
    <location>
        <begin position="359"/>
        <end position="610"/>
    </location>
</feature>
<evidence type="ECO:0000256" key="1">
    <source>
        <dbReference type="ARBA" id="ARBA00049983"/>
    </source>
</evidence>
<organism evidence="3 4">
    <name type="scientific">Eremothecium gossypii (strain ATCC 10895 / CBS 109.51 / FGSC 9923 / NRRL Y-1056)</name>
    <name type="common">Yeast</name>
    <name type="synonym">Ashbya gossypii</name>
    <dbReference type="NCBI Taxonomy" id="284811"/>
    <lineage>
        <taxon>Eukaryota</taxon>
        <taxon>Fungi</taxon>
        <taxon>Dikarya</taxon>
        <taxon>Ascomycota</taxon>
        <taxon>Saccharomycotina</taxon>
        <taxon>Saccharomycetes</taxon>
        <taxon>Saccharomycetales</taxon>
        <taxon>Saccharomycetaceae</taxon>
        <taxon>Eremothecium</taxon>
    </lineage>
</organism>
<accession>Q757F8</accession>
<dbReference type="eggNOG" id="ENOG502RYAI">
    <property type="taxonomic scope" value="Eukaryota"/>
</dbReference>
<dbReference type="InterPro" id="IPR057990">
    <property type="entry name" value="TPR_SYO1"/>
</dbReference>
<gene>
    <name evidence="3" type="ORF">AGOS_AER055W</name>
</gene>